<name>A0A6T9Y870_9STRA</name>
<feature type="region of interest" description="Disordered" evidence="1">
    <location>
        <begin position="1"/>
        <end position="21"/>
    </location>
</feature>
<dbReference type="Gene3D" id="1.10.510.10">
    <property type="entry name" value="Transferase(Phosphotransferase) domain 1"/>
    <property type="match status" value="1"/>
</dbReference>
<dbReference type="SUPFAM" id="SSF56112">
    <property type="entry name" value="Protein kinase-like (PK-like)"/>
    <property type="match status" value="1"/>
</dbReference>
<dbReference type="EMBL" id="HBEX01000215">
    <property type="protein sequence ID" value="CAD8595305.1"/>
    <property type="molecule type" value="Transcribed_RNA"/>
</dbReference>
<protein>
    <recommendedName>
        <fullName evidence="2">Protein kinase domain-containing protein</fullName>
    </recommendedName>
</protein>
<evidence type="ECO:0000313" key="3">
    <source>
        <dbReference type="EMBL" id="CAD8595305.1"/>
    </source>
</evidence>
<gene>
    <name evidence="3" type="ORF">AGLA0713_LOCUS133</name>
    <name evidence="4" type="ORF">AGLA0713_LOCUS134</name>
</gene>
<dbReference type="AlphaFoldDB" id="A0A6T9Y870"/>
<evidence type="ECO:0000259" key="2">
    <source>
        <dbReference type="PROSITE" id="PS50011"/>
    </source>
</evidence>
<dbReference type="PANTHER" id="PTHR23257">
    <property type="entry name" value="SERINE-THREONINE PROTEIN KINASE"/>
    <property type="match status" value="1"/>
</dbReference>
<organism evidence="4">
    <name type="scientific">Asterionellopsis glacialis</name>
    <dbReference type="NCBI Taxonomy" id="33640"/>
    <lineage>
        <taxon>Eukaryota</taxon>
        <taxon>Sar</taxon>
        <taxon>Stramenopiles</taxon>
        <taxon>Ochrophyta</taxon>
        <taxon>Bacillariophyta</taxon>
        <taxon>Fragilariophyceae</taxon>
        <taxon>Fragilariophycidae</taxon>
        <taxon>Fragilariales</taxon>
        <taxon>Fragilariaceae</taxon>
        <taxon>Asterionellopsis</taxon>
    </lineage>
</organism>
<dbReference type="InterPro" id="IPR050167">
    <property type="entry name" value="Ser_Thr_protein_kinase"/>
</dbReference>
<proteinExistence type="predicted"/>
<accession>A0A6T9Y870</accession>
<dbReference type="SMART" id="SM00220">
    <property type="entry name" value="S_TKc"/>
    <property type="match status" value="1"/>
</dbReference>
<dbReference type="PROSITE" id="PS50011">
    <property type="entry name" value="PROTEIN_KINASE_DOM"/>
    <property type="match status" value="1"/>
</dbReference>
<dbReference type="EMBL" id="HBEX01000216">
    <property type="protein sequence ID" value="CAD8595306.1"/>
    <property type="molecule type" value="Transcribed_RNA"/>
</dbReference>
<dbReference type="Pfam" id="PF00069">
    <property type="entry name" value="Pkinase"/>
    <property type="match status" value="1"/>
</dbReference>
<sequence length="399" mass="44787">MSPSDMNNYTASSESSQSLDNNVGSSYDKSFAKAYQLSYHISRSMDTYSTFVDKKKEAMLPSFDSSELVLGDLLGSGGFSDVFSLTSVDLHANSRSERSTEYAKRRQSLQEKASTKIGSLAVKVLQKSTLKNTNAFCNSAADLLVETKILASLKSHPNIIKLHGVGSSGIAGYRDGDEKGYFLLLDRLQSTLDVQLDVWSTLGNTPPLVQRLRIAQCVSSALSHLHKHKVVFRDLKPDNIGFDQEGYVKLFDFGLAKELDPKTHVEGGAYHMTAKTGSRYYMAPEVALSKPYGLSADVYSFAILLWQLCSTAQPFEDMPRKEYFSNVICGKERLFLNKKWSSTLQNIMKWSWAHKPSVRPPMSDISSSIKREITREKKARNWPFRENLFRSNSEKLNAY</sequence>
<feature type="domain" description="Protein kinase" evidence="2">
    <location>
        <begin position="68"/>
        <end position="374"/>
    </location>
</feature>
<evidence type="ECO:0000313" key="4">
    <source>
        <dbReference type="EMBL" id="CAD8595306.1"/>
    </source>
</evidence>
<reference evidence="4" key="1">
    <citation type="submission" date="2021-01" db="EMBL/GenBank/DDBJ databases">
        <authorList>
            <person name="Corre E."/>
            <person name="Pelletier E."/>
            <person name="Niang G."/>
            <person name="Scheremetjew M."/>
            <person name="Finn R."/>
            <person name="Kale V."/>
            <person name="Holt S."/>
            <person name="Cochrane G."/>
            <person name="Meng A."/>
            <person name="Brown T."/>
            <person name="Cohen L."/>
        </authorList>
    </citation>
    <scope>NUCLEOTIDE SEQUENCE</scope>
</reference>
<dbReference type="InterPro" id="IPR011009">
    <property type="entry name" value="Kinase-like_dom_sf"/>
</dbReference>
<dbReference type="Gene3D" id="3.30.200.20">
    <property type="entry name" value="Phosphorylase Kinase, domain 1"/>
    <property type="match status" value="1"/>
</dbReference>
<dbReference type="GO" id="GO:0005524">
    <property type="term" value="F:ATP binding"/>
    <property type="evidence" value="ECO:0007669"/>
    <property type="project" value="InterPro"/>
</dbReference>
<dbReference type="PANTHER" id="PTHR23257:SF958">
    <property type="entry name" value="SERINE_THREONINE-PROTEIN KINASE WNK4"/>
    <property type="match status" value="1"/>
</dbReference>
<dbReference type="GO" id="GO:0004672">
    <property type="term" value="F:protein kinase activity"/>
    <property type="evidence" value="ECO:0007669"/>
    <property type="project" value="InterPro"/>
</dbReference>
<evidence type="ECO:0000256" key="1">
    <source>
        <dbReference type="SAM" id="MobiDB-lite"/>
    </source>
</evidence>
<dbReference type="GO" id="GO:0007165">
    <property type="term" value="P:signal transduction"/>
    <property type="evidence" value="ECO:0007669"/>
    <property type="project" value="TreeGrafter"/>
</dbReference>
<dbReference type="InterPro" id="IPR000719">
    <property type="entry name" value="Prot_kinase_dom"/>
</dbReference>
<dbReference type="GO" id="GO:0005737">
    <property type="term" value="C:cytoplasm"/>
    <property type="evidence" value="ECO:0007669"/>
    <property type="project" value="TreeGrafter"/>
</dbReference>